<dbReference type="Gene3D" id="3.10.20.880">
    <property type="match status" value="1"/>
</dbReference>
<dbReference type="SUPFAM" id="SSF54292">
    <property type="entry name" value="2Fe-2S ferredoxin-like"/>
    <property type="match status" value="1"/>
</dbReference>
<dbReference type="CDD" id="cd00207">
    <property type="entry name" value="fer2"/>
    <property type="match status" value="1"/>
</dbReference>
<dbReference type="InterPro" id="IPR040506">
    <property type="entry name" value="RACo_linker"/>
</dbReference>
<dbReference type="Gene3D" id="3.30.420.480">
    <property type="entry name" value="Domain of unknown function (DUF4445)"/>
    <property type="match status" value="1"/>
</dbReference>
<dbReference type="EMBL" id="JACNJZ010000093">
    <property type="protein sequence ID" value="MBC8317578.1"/>
    <property type="molecule type" value="Genomic_DNA"/>
</dbReference>
<dbReference type="Gene3D" id="3.10.20.30">
    <property type="match status" value="1"/>
</dbReference>
<reference evidence="2 3" key="1">
    <citation type="submission" date="2020-08" db="EMBL/GenBank/DDBJ databases">
        <title>Bridging the membrane lipid divide: bacteria of the FCB group superphylum have the potential to synthesize archaeal ether lipids.</title>
        <authorList>
            <person name="Villanueva L."/>
            <person name="Von Meijenfeldt F.A.B."/>
            <person name="Westbye A.B."/>
            <person name="Yadav S."/>
            <person name="Hopmans E.C."/>
            <person name="Dutilh B.E."/>
            <person name="Sinninghe Damste J.S."/>
        </authorList>
    </citation>
    <scope>NUCLEOTIDE SEQUENCE [LARGE SCALE GENOMIC DNA]</scope>
    <source>
        <strain evidence="2">NIOZ-UU47</strain>
    </source>
</reference>
<dbReference type="InterPro" id="IPR001041">
    <property type="entry name" value="2Fe-2S_ferredoxin-type"/>
</dbReference>
<dbReference type="InterPro" id="IPR052911">
    <property type="entry name" value="Corrinoid_activation_enz"/>
</dbReference>
<proteinExistence type="predicted"/>
<dbReference type="Pfam" id="PF14574">
    <property type="entry name" value="RACo_C_ter"/>
    <property type="match status" value="1"/>
</dbReference>
<dbReference type="InterPro" id="IPR036010">
    <property type="entry name" value="2Fe-2S_ferredoxin-like_sf"/>
</dbReference>
<dbReference type="Pfam" id="PF17650">
    <property type="entry name" value="RACo_linker"/>
    <property type="match status" value="1"/>
</dbReference>
<dbReference type="InterPro" id="IPR041414">
    <property type="entry name" value="Raco-like_middle"/>
</dbReference>
<dbReference type="Pfam" id="PF17651">
    <property type="entry name" value="Raco_middle"/>
    <property type="match status" value="1"/>
</dbReference>
<dbReference type="Pfam" id="PF00111">
    <property type="entry name" value="Fer2"/>
    <property type="match status" value="1"/>
</dbReference>
<dbReference type="PANTHER" id="PTHR42895:SF1">
    <property type="entry name" value="IRON-SULFUR CLUSTER PROTEIN"/>
    <property type="match status" value="1"/>
</dbReference>
<dbReference type="Proteomes" id="UP000614424">
    <property type="component" value="Unassembled WGS sequence"/>
</dbReference>
<dbReference type="InterPro" id="IPR042259">
    <property type="entry name" value="Raco-like_middle_sf"/>
</dbReference>
<comment type="caution">
    <text evidence="2">The sequence shown here is derived from an EMBL/GenBank/DDBJ whole genome shotgun (WGS) entry which is preliminary data.</text>
</comment>
<sequence>MTNVVRFLPDDAEIRVEKGENLLAAAAKAGVYIHAYCGGDGVCGKCKVKIKEGDVSSDHSQKLKASEHEQAMRLACQTFVTSDMVVEIPEEVNKEGKVLKRKPKTTRAISARSLDDLIGTWDVNPPVEKRFLKIAPPTAEDNISDLQRLQRALQKDYGGEMKAMTYDHPEMLRELPFILREADWEVTVIILRCKLPEEPNRIIAVEPGDTTDRLYGLAVDIGTTTVGGILLDLNTGEVLAESSAYNAQIRYGEDVISRIIYSQRPGGLERLQERVVYTINEIIQAICREQVISPSDISYIMAAGNTIMSHLFLGVNPKWVREAPYVPVCSQFPLTRAATLGVMAHPSVRLFLYPAVASYVGGDIVSGIHACRMYSSPELTLFIDIGTNGEIVVGNQDWMMCTACSAGPAFEGGGIKYGMRASSGAIENFHIHPETYEPMIITVEQSKARGICGSGLISIVSELLEARVIDPQGKFNRSLEHPRIRQGEDGYEYVLVWGKESLTREDIVITEVDIDNFIRAKGAMYAGYQTLLDSVGMSFSDLDRVILAGNFGAYIDLERAISIGMLPDIDRDKFYYLGNASLLGAQISLTDRVRFMERIKARALMTNMELSENSDFMNHYMAALFLPHTDMSLFPSVQKKLAGD</sequence>
<dbReference type="PANTHER" id="PTHR42895">
    <property type="entry name" value="IRON-SULFUR CLUSTER-BINDING PROTEIN-RELATED"/>
    <property type="match status" value="1"/>
</dbReference>
<organism evidence="2 3">
    <name type="scientific">Candidatus Desulfobia pelagia</name>
    <dbReference type="NCBI Taxonomy" id="2841692"/>
    <lineage>
        <taxon>Bacteria</taxon>
        <taxon>Pseudomonadati</taxon>
        <taxon>Thermodesulfobacteriota</taxon>
        <taxon>Desulfobulbia</taxon>
        <taxon>Desulfobulbales</taxon>
        <taxon>Desulfobulbaceae</taxon>
        <taxon>Candidatus Desulfobia</taxon>
    </lineage>
</organism>
<dbReference type="PROSITE" id="PS51085">
    <property type="entry name" value="2FE2S_FER_2"/>
    <property type="match status" value="1"/>
</dbReference>
<accession>A0A8J6NF05</accession>
<protein>
    <submittedName>
        <fullName evidence="2">DUF4445 domain-containing protein</fullName>
    </submittedName>
</protein>
<name>A0A8J6NF05_9BACT</name>
<evidence type="ECO:0000313" key="2">
    <source>
        <dbReference type="EMBL" id="MBC8317578.1"/>
    </source>
</evidence>
<dbReference type="InterPro" id="IPR027980">
    <property type="entry name" value="RACo_C"/>
</dbReference>
<feature type="domain" description="2Fe-2S ferredoxin-type" evidence="1">
    <location>
        <begin position="3"/>
        <end position="92"/>
    </location>
</feature>
<evidence type="ECO:0000259" key="1">
    <source>
        <dbReference type="PROSITE" id="PS51085"/>
    </source>
</evidence>
<dbReference type="InterPro" id="IPR012675">
    <property type="entry name" value="Beta-grasp_dom_sf"/>
</dbReference>
<dbReference type="AlphaFoldDB" id="A0A8J6NF05"/>
<gene>
    <name evidence="2" type="ORF">H8E41_06700</name>
</gene>
<evidence type="ECO:0000313" key="3">
    <source>
        <dbReference type="Proteomes" id="UP000614424"/>
    </source>
</evidence>
<dbReference type="GO" id="GO:0051536">
    <property type="term" value="F:iron-sulfur cluster binding"/>
    <property type="evidence" value="ECO:0007669"/>
    <property type="project" value="InterPro"/>
</dbReference>